<keyword evidence="4" id="KW-1185">Reference proteome</keyword>
<name>A0ABS7HJD5_9MICO</name>
<dbReference type="EMBL" id="JAEUAW010000003">
    <property type="protein sequence ID" value="MBW9093066.1"/>
    <property type="molecule type" value="Genomic_DNA"/>
</dbReference>
<dbReference type="PROSITE" id="PS00065">
    <property type="entry name" value="D_2_HYDROXYACID_DH_1"/>
    <property type="match status" value="1"/>
</dbReference>
<protein>
    <submittedName>
        <fullName evidence="3">FAD-dependent oxidoreductase</fullName>
    </submittedName>
</protein>
<dbReference type="InterPro" id="IPR006076">
    <property type="entry name" value="FAD-dep_OxRdtase"/>
</dbReference>
<keyword evidence="1" id="KW-0560">Oxidoreductase</keyword>
<dbReference type="InterPro" id="IPR029752">
    <property type="entry name" value="D-isomer_DH_CS1"/>
</dbReference>
<evidence type="ECO:0000259" key="2">
    <source>
        <dbReference type="Pfam" id="PF01266"/>
    </source>
</evidence>
<dbReference type="Proteomes" id="UP001196843">
    <property type="component" value="Unassembled WGS sequence"/>
</dbReference>
<evidence type="ECO:0000256" key="1">
    <source>
        <dbReference type="ARBA" id="ARBA00023002"/>
    </source>
</evidence>
<comment type="caution">
    <text evidence="3">The sequence shown here is derived from an EMBL/GenBank/DDBJ whole genome shotgun (WGS) entry which is preliminary data.</text>
</comment>
<proteinExistence type="predicted"/>
<gene>
    <name evidence="3" type="ORF">JNB62_05170</name>
</gene>
<dbReference type="PRINTS" id="PR00419">
    <property type="entry name" value="ADXRDTASE"/>
</dbReference>
<dbReference type="Gene3D" id="3.50.50.60">
    <property type="entry name" value="FAD/NAD(P)-binding domain"/>
    <property type="match status" value="2"/>
</dbReference>
<evidence type="ECO:0000313" key="3">
    <source>
        <dbReference type="EMBL" id="MBW9093066.1"/>
    </source>
</evidence>
<dbReference type="SUPFAM" id="SSF51971">
    <property type="entry name" value="Nucleotide-binding domain"/>
    <property type="match status" value="1"/>
</dbReference>
<dbReference type="Pfam" id="PF01266">
    <property type="entry name" value="DAO"/>
    <property type="match status" value="1"/>
</dbReference>
<dbReference type="RefSeq" id="WP_220299787.1">
    <property type="nucleotide sequence ID" value="NZ_JAEUAW010000003.1"/>
</dbReference>
<dbReference type="InterPro" id="IPR036188">
    <property type="entry name" value="FAD/NAD-bd_sf"/>
</dbReference>
<accession>A0ABS7HJD5</accession>
<dbReference type="SUPFAM" id="SSF54373">
    <property type="entry name" value="FAD-linked reductases, C-terminal domain"/>
    <property type="match status" value="1"/>
</dbReference>
<dbReference type="PANTHER" id="PTHR13847:SF289">
    <property type="entry name" value="GLYCINE OXIDASE"/>
    <property type="match status" value="1"/>
</dbReference>
<organism evidence="3 4">
    <name type="scientific">Microbacterium jejuense</name>
    <dbReference type="NCBI Taxonomy" id="1263637"/>
    <lineage>
        <taxon>Bacteria</taxon>
        <taxon>Bacillati</taxon>
        <taxon>Actinomycetota</taxon>
        <taxon>Actinomycetes</taxon>
        <taxon>Micrococcales</taxon>
        <taxon>Microbacteriaceae</taxon>
        <taxon>Microbacterium</taxon>
    </lineage>
</organism>
<dbReference type="Gene3D" id="3.30.9.10">
    <property type="entry name" value="D-Amino Acid Oxidase, subunit A, domain 2"/>
    <property type="match status" value="1"/>
</dbReference>
<reference evidence="3 4" key="1">
    <citation type="journal article" date="2021" name="MBio">
        <title>Poor Competitiveness of Bradyrhizobium in Pigeon Pea Root Colonization in Indian Soils.</title>
        <authorList>
            <person name="Chalasani D."/>
            <person name="Basu A."/>
            <person name="Pullabhotla S.V.S.R.N."/>
            <person name="Jorrin B."/>
            <person name="Neal A.L."/>
            <person name="Poole P.S."/>
            <person name="Podile A.R."/>
            <person name="Tkacz A."/>
        </authorList>
    </citation>
    <scope>NUCLEOTIDE SEQUENCE [LARGE SCALE GENOMIC DNA]</scope>
    <source>
        <strain evidence="3 4">HU14</strain>
    </source>
</reference>
<evidence type="ECO:0000313" key="4">
    <source>
        <dbReference type="Proteomes" id="UP001196843"/>
    </source>
</evidence>
<feature type="domain" description="FAD dependent oxidoreductase" evidence="2">
    <location>
        <begin position="4"/>
        <end position="393"/>
    </location>
</feature>
<sequence>MTTDVGIIGAGAIGLSAAHYLTKAGLSVEVFDSHRVAAGVSERNSGQISEKEIAPLQGPGVVQTGLRSMLSPDSSLYVHPAGALASLNFMIRFALYCNKRSFERGKNIFVEYARGTQAAMEEMADAGDIDRPTAIDYLHVLSSTSKAAASRSTTLSRFDVETSDLIGREELHRLEPALGEAATDGFIVKGHTFVDPGAYCLRLGESVVRRGGRINAPFMIERITRQNGEYVIEGPHGTSRVRQLVLAAGVGTPALLKLITKRHRLPIYPGKGYSLRVRGGGQTKHLLKLEEAHVGVTPHGDSIHIAGTMEFDGHNPRYNQGRVDAIIRSARPFLNSGWDWNATSDHWVGSRPMTPDGLPIIGKVPGQEDLIIASGHNMLGMMLAPKTGQSVTNLVVNGVDRASEPFRLERY</sequence>
<dbReference type="PANTHER" id="PTHR13847">
    <property type="entry name" value="SARCOSINE DEHYDROGENASE-RELATED"/>
    <property type="match status" value="1"/>
</dbReference>